<accession>A0A810BLR4</accession>
<evidence type="ECO:0000313" key="2">
    <source>
        <dbReference type="EMBL" id="BCE76430.1"/>
    </source>
</evidence>
<reference evidence="2" key="1">
    <citation type="submission" date="2020-05" db="EMBL/GenBank/DDBJ databases">
        <title>Complete genome sequence of Bradyrhizobium diazoefficiens XF8 isolated from soybean nodule.</title>
        <authorList>
            <person name="Noda R."/>
            <person name="Kakizaki K."/>
            <person name="Minamisawa K."/>
        </authorList>
    </citation>
    <scope>NUCLEOTIDE SEQUENCE</scope>
    <source>
        <strain evidence="2">XF8</strain>
    </source>
</reference>
<dbReference type="EMBL" id="AP023097">
    <property type="protein sequence ID" value="BCE76430.1"/>
    <property type="molecule type" value="Genomic_DNA"/>
</dbReference>
<protein>
    <submittedName>
        <fullName evidence="2">Uncharacterized protein</fullName>
    </submittedName>
</protein>
<evidence type="ECO:0000256" key="1">
    <source>
        <dbReference type="SAM" id="MobiDB-lite"/>
    </source>
</evidence>
<sequence length="160" mass="17861">MPAGTRPSLRPLDWEGGEIKQSSGELRRENAKACLRPHARCPRPRRRAIQYSRSGCDGAEKLRRTGFPAFAGNDSIIWRTSPYLILRHCERSEAIQNCVRGKTLDCFAALAMTTGKSDTPLTMGKYDNVQEFRFGVGTSFQRCDTCTGRRGILSCICENA</sequence>
<organism evidence="2">
    <name type="scientific">Bradyrhizobium diazoefficiens</name>
    <dbReference type="NCBI Taxonomy" id="1355477"/>
    <lineage>
        <taxon>Bacteria</taxon>
        <taxon>Pseudomonadati</taxon>
        <taxon>Pseudomonadota</taxon>
        <taxon>Alphaproteobacteria</taxon>
        <taxon>Hyphomicrobiales</taxon>
        <taxon>Nitrobacteraceae</taxon>
        <taxon>Bradyrhizobium</taxon>
    </lineage>
</organism>
<name>A0A810BLR4_9BRAD</name>
<gene>
    <name evidence="2" type="ORF">XF8B_65410</name>
</gene>
<proteinExistence type="predicted"/>
<dbReference type="AlphaFoldDB" id="A0A810BLR4"/>
<feature type="region of interest" description="Disordered" evidence="1">
    <location>
        <begin position="1"/>
        <end position="24"/>
    </location>
</feature>